<proteinExistence type="predicted"/>
<keyword evidence="1" id="KW-0472">Membrane</keyword>
<accession>A0A6C0BFJ4</accession>
<dbReference type="AlphaFoldDB" id="A0A6C0BFJ4"/>
<protein>
    <recommendedName>
        <fullName evidence="3">Thioredoxin-like fold domain-containing protein</fullName>
    </recommendedName>
</protein>
<dbReference type="EMBL" id="MN739130">
    <property type="protein sequence ID" value="QHS90153.1"/>
    <property type="molecule type" value="Genomic_DNA"/>
</dbReference>
<keyword evidence="1" id="KW-1133">Transmembrane helix</keyword>
<sequence>MSSSENKSLLIVIIVGFLILLLLYHYWKNCHNIVKPKPSVKTLAISDKKKVVLEIYHMLNCPHCEDIVKNKQSNGKTKLDEIKDIFKNDNNVEILTFQHGKDKKADKFNAFPVILINDEQYEGSREVDAISKTIQSKSS</sequence>
<organism evidence="2">
    <name type="scientific">viral metagenome</name>
    <dbReference type="NCBI Taxonomy" id="1070528"/>
    <lineage>
        <taxon>unclassified sequences</taxon>
        <taxon>metagenomes</taxon>
        <taxon>organismal metagenomes</taxon>
    </lineage>
</organism>
<dbReference type="Gene3D" id="3.40.30.10">
    <property type="entry name" value="Glutaredoxin"/>
    <property type="match status" value="1"/>
</dbReference>
<evidence type="ECO:0000313" key="2">
    <source>
        <dbReference type="EMBL" id="QHS90153.1"/>
    </source>
</evidence>
<feature type="transmembrane region" description="Helical" evidence="1">
    <location>
        <begin position="9"/>
        <end position="27"/>
    </location>
</feature>
<dbReference type="InterPro" id="IPR036249">
    <property type="entry name" value="Thioredoxin-like_sf"/>
</dbReference>
<reference evidence="2" key="1">
    <citation type="journal article" date="2020" name="Nature">
        <title>Giant virus diversity and host interactions through global metagenomics.</title>
        <authorList>
            <person name="Schulz F."/>
            <person name="Roux S."/>
            <person name="Paez-Espino D."/>
            <person name="Jungbluth S."/>
            <person name="Walsh D.A."/>
            <person name="Denef V.J."/>
            <person name="McMahon K.D."/>
            <person name="Konstantinidis K.T."/>
            <person name="Eloe-Fadrosh E.A."/>
            <person name="Kyrpides N.C."/>
            <person name="Woyke T."/>
        </authorList>
    </citation>
    <scope>NUCLEOTIDE SEQUENCE</scope>
    <source>
        <strain evidence="2">GVMAG-M-3300010160-60</strain>
    </source>
</reference>
<keyword evidence="1" id="KW-0812">Transmembrane</keyword>
<dbReference type="SUPFAM" id="SSF52833">
    <property type="entry name" value="Thioredoxin-like"/>
    <property type="match status" value="1"/>
</dbReference>
<name>A0A6C0BFJ4_9ZZZZ</name>
<evidence type="ECO:0008006" key="3">
    <source>
        <dbReference type="Google" id="ProtNLM"/>
    </source>
</evidence>
<evidence type="ECO:0000256" key="1">
    <source>
        <dbReference type="SAM" id="Phobius"/>
    </source>
</evidence>